<dbReference type="EMBL" id="CP010803">
    <property type="protein sequence ID" value="AJY46249.1"/>
    <property type="molecule type" value="Genomic_DNA"/>
</dbReference>
<dbReference type="KEGG" id="mey:TM49_12090"/>
<keyword evidence="2" id="KW-1185">Reference proteome</keyword>
<dbReference type="Proteomes" id="UP000032611">
    <property type="component" value="Chromosome"/>
</dbReference>
<sequence length="74" mass="8339">MSQTHSKSRQKAEIAFANAQSQFLARNAAVEELDFLALAREEKTRRLREARLAKELKDRKTATAALIAKRAKLA</sequence>
<dbReference type="RefSeq" id="WP_045681556.1">
    <property type="nucleotide sequence ID" value="NZ_CP010803.1"/>
</dbReference>
<accession>A0A0D5LPU2</accession>
<protein>
    <submittedName>
        <fullName evidence="1">Uncharacterized protein</fullName>
    </submittedName>
</protein>
<evidence type="ECO:0000313" key="1">
    <source>
        <dbReference type="EMBL" id="AJY46249.1"/>
    </source>
</evidence>
<organism evidence="1 2">
    <name type="scientific">Martelella endophytica</name>
    <dbReference type="NCBI Taxonomy" id="1486262"/>
    <lineage>
        <taxon>Bacteria</taxon>
        <taxon>Pseudomonadati</taxon>
        <taxon>Pseudomonadota</taxon>
        <taxon>Alphaproteobacteria</taxon>
        <taxon>Hyphomicrobiales</taxon>
        <taxon>Aurantimonadaceae</taxon>
        <taxon>Martelella</taxon>
    </lineage>
</organism>
<dbReference type="AlphaFoldDB" id="A0A0D5LPU2"/>
<gene>
    <name evidence="1" type="ORF">TM49_12090</name>
</gene>
<dbReference type="PATRIC" id="fig|1486262.3.peg.2497"/>
<proteinExistence type="predicted"/>
<evidence type="ECO:0000313" key="2">
    <source>
        <dbReference type="Proteomes" id="UP000032611"/>
    </source>
</evidence>
<reference evidence="1 2" key="1">
    <citation type="journal article" date="2015" name="Genome Announc.">
        <title>Complete genome sequence of Martelella endophytica YC6887, which has antifungal activity associated with a halophyte.</title>
        <authorList>
            <person name="Khan A."/>
            <person name="Khan H."/>
            <person name="Chung E.J."/>
            <person name="Hossain M.T."/>
            <person name="Chung Y.R."/>
        </authorList>
    </citation>
    <scope>NUCLEOTIDE SEQUENCE [LARGE SCALE GENOMIC DNA]</scope>
    <source>
        <strain evidence="1">YC6887</strain>
    </source>
</reference>
<dbReference type="OrthoDB" id="8163684at2"/>
<name>A0A0D5LPU2_MAREN</name>
<dbReference type="HOGENOM" id="CLU_200571_0_0_5"/>